<gene>
    <name evidence="1" type="ORF">DLAC_02436</name>
</gene>
<organism evidence="1 2">
    <name type="scientific">Tieghemostelium lacteum</name>
    <name type="common">Slime mold</name>
    <name type="synonym">Dictyostelium lacteum</name>
    <dbReference type="NCBI Taxonomy" id="361077"/>
    <lineage>
        <taxon>Eukaryota</taxon>
        <taxon>Amoebozoa</taxon>
        <taxon>Evosea</taxon>
        <taxon>Eumycetozoa</taxon>
        <taxon>Dictyostelia</taxon>
        <taxon>Dictyosteliales</taxon>
        <taxon>Raperosteliaceae</taxon>
        <taxon>Tieghemostelium</taxon>
    </lineage>
</organism>
<dbReference type="Proteomes" id="UP000076078">
    <property type="component" value="Unassembled WGS sequence"/>
</dbReference>
<comment type="caution">
    <text evidence="1">The sequence shown here is derived from an EMBL/GenBank/DDBJ whole genome shotgun (WGS) entry which is preliminary data.</text>
</comment>
<proteinExistence type="predicted"/>
<accession>A0A152A2G4</accession>
<dbReference type="InParanoid" id="A0A152A2G4"/>
<name>A0A152A2G4_TIELA</name>
<protein>
    <submittedName>
        <fullName evidence="1">Uncharacterized protein</fullName>
    </submittedName>
</protein>
<reference evidence="1 2" key="1">
    <citation type="submission" date="2015-12" db="EMBL/GenBank/DDBJ databases">
        <title>Dictyostelia acquired genes for synthesis and detection of signals that induce cell-type specialization by lateral gene transfer from prokaryotes.</title>
        <authorList>
            <person name="Gloeckner G."/>
            <person name="Schaap P."/>
        </authorList>
    </citation>
    <scope>NUCLEOTIDE SEQUENCE [LARGE SCALE GENOMIC DNA]</scope>
    <source>
        <strain evidence="1 2">TK</strain>
    </source>
</reference>
<evidence type="ECO:0000313" key="2">
    <source>
        <dbReference type="Proteomes" id="UP000076078"/>
    </source>
</evidence>
<dbReference type="EMBL" id="LODT01000013">
    <property type="protein sequence ID" value="KYR00442.1"/>
    <property type="molecule type" value="Genomic_DNA"/>
</dbReference>
<sequence>MSNLYQNFPQYEEFIQSIHKYIDASNYVAYSLIENEQLYHIVDTFLNTPNVSFIFVKSVITYMRSNINYKKYFNWITHSNVNRRLFSIAYVDFQISLPFSPFLFKLGVISVRDYIKIVIDIGLPDITHHIKQLCVITRETYDKIWLLVCDMYFEILEMNLQNSNVQQEILEDKKKQFKTLVYDMTVSVLKSSIASSSPFESDSFLKFQIHKEVMECIIKLTKLENFKEEFPDLVLVMAFVYKAVEDGHYTPVLIDIIPIILYHGGYYLTVFKILKENSTPDHLRFKVVELVNSLLVPTGDQIGNPETLLRLLICIKDDIYLYFKDEKKLEQALNIVFKWALPSINNSLVMDQCMTLFYQFEDIWKQVLDPNFSEELKECLTKRLDVKRYIESPSQSIVPLVEIGQLELNFSHLINHVFTTPHQYHYSRFEILNFILQKRINDPMFPLIVEYLKENIYNLYIDIGLKLPTIEILIKLGTETQSPQLQIYALKCVFTQISSTLDTNSIKICDQLSFLEMICNQYSQVLLDEQINELFESILNVKFFHACMIFEKHELVKKLFDLLFKGGPLTSGILLAAGENLKETAKINQSSEDPQFIRKYFTFILKLAQNSATIFIILQIIESRDVYVSIANCQALGTCKEIKVQLKPLVDLVQLFPRIFENICFDLIYLVSSSNILMSIGSCNRLQFILSTIPLSSHRYTSAISVLQSNITTKISKSNLYFNFVSNNYSRLVLEMILLVYSDQLDFQNWIQHILTYPKISYEMVTLYPDLLKDTKKYNLLMKCLEIPRFYNTREYLYSMNFLPIMEISSSGNGINQLPDILLLKTLKFLVFEKYQPMSFKCSLARVSKKFFGVVKKLIKQGFERTDTLSTEWYLDQGFYVNRHSRIPDISSPWCLIHNLRLVTARVTGDLEYLGIDIKYLENLHIQGMGSDIISALNLIDYASGSVIKRLAITLYSLDESLVRVVNQLNHLEYLQLSVENDLPEVTNPLPKLFTESILNRLQTLEVIVDNYSSIEMVDSIVLPIRPDINLRYTMTKSLYLPKPDNRVLSLIYNSGKLSYDYNEGIPKITKLPDTLDYFSGVTKMTLTSDLFHYFTSSTLPNLKKLTFVLNEFNFINQFKNLYLKSFPSLVELKFIINGVIQGIPPKIINPNISLSDIRPPTKRKVLPEKYLLKYVTNDFNFDFTVYNNYNNFSNIKKLFREELLHSNYNNNNSNSQPYLISNNNTPPNLVGGQLNQQLGYQLNLATNFGYTTEYMLEPNMSGPENIYPAQDILNYNNFKLFREELLHNNNRNSQAYLNSNYNTPLNMVGGQLGYQPLTLNQQPNSSSQILYSGQDILNFNNNNLYTQIINSHNIDNDNMKSSKKFNLKDLEYNSPQYLLVFLDLIHQCSNVKILKFQSKTMTFIHLLLPIINNDNIIISPESSKAIWYASNDYQTFYRI</sequence>
<keyword evidence="2" id="KW-1185">Reference proteome</keyword>
<evidence type="ECO:0000313" key="1">
    <source>
        <dbReference type="EMBL" id="KYR00442.1"/>
    </source>
</evidence>